<evidence type="ECO:0000313" key="3">
    <source>
        <dbReference type="Proteomes" id="UP000710385"/>
    </source>
</evidence>
<keyword evidence="1" id="KW-0732">Signal</keyword>
<evidence type="ECO:0000313" key="2">
    <source>
        <dbReference type="EMBL" id="MBE7525158.1"/>
    </source>
</evidence>
<dbReference type="Proteomes" id="UP000710385">
    <property type="component" value="Unassembled WGS sequence"/>
</dbReference>
<comment type="caution">
    <text evidence="2">The sequence shown here is derived from an EMBL/GenBank/DDBJ whole genome shotgun (WGS) entry which is preliminary data.</text>
</comment>
<dbReference type="AlphaFoldDB" id="A0A928Y5I6"/>
<dbReference type="EMBL" id="JABTTY010000001">
    <property type="protein sequence ID" value="MBE7525158.1"/>
    <property type="molecule type" value="Genomic_DNA"/>
</dbReference>
<reference evidence="2" key="1">
    <citation type="submission" date="2020-05" db="EMBL/GenBank/DDBJ databases">
        <title>High-Quality Genomes of Partial-Nitritation/Anammox System by Hierarchical Clustering Based Hybrid Assembly.</title>
        <authorList>
            <person name="Liu L."/>
            <person name="Wang Y."/>
            <person name="Che Y."/>
            <person name="Chen Y."/>
            <person name="Xia Y."/>
            <person name="Luo R."/>
            <person name="Cheng S.H."/>
            <person name="Zheng C."/>
            <person name="Zhang T."/>
        </authorList>
    </citation>
    <scope>NUCLEOTIDE SEQUENCE</scope>
    <source>
        <strain evidence="2">H1_PAT1</strain>
    </source>
</reference>
<evidence type="ECO:0000256" key="1">
    <source>
        <dbReference type="SAM" id="SignalP"/>
    </source>
</evidence>
<feature type="signal peptide" evidence="1">
    <location>
        <begin position="1"/>
        <end position="25"/>
    </location>
</feature>
<evidence type="ECO:0008006" key="4">
    <source>
        <dbReference type="Google" id="ProtNLM"/>
    </source>
</evidence>
<organism evidence="2 3">
    <name type="scientific">candidate division WWE3 bacterium</name>
    <dbReference type="NCBI Taxonomy" id="2053526"/>
    <lineage>
        <taxon>Bacteria</taxon>
        <taxon>Katanobacteria</taxon>
    </lineage>
</organism>
<sequence length="360" mass="38047">MRNALLFSLVLALLLGAAPVRIAHAAILPSDLVRSFDVDTIYYVSPADGKRYSFPSVGVYHTWYANFERVAFVSAEELAAIPFGGVVYVRPGSAMVKVTTDPKTYAVAAGGKLRHVANEEAAASVYGADWNTHIIDIDQAFFANYDIGATVAGADDYVPAYELHMNGEIFQTLDRPAGGAGAAPQSMNGTLPSSIGAGSGFYAETAMLSPSNADRMLLAANDVVFARCETSVCAGVAGPFFNAENIKVESYACDAYRTCRRTALGSVHILPSSSMPNLSVNFDHHIGTKTATLTLAASGGTPSHISITREAGQTTTCANTNVCQTESPPLSLGPYTYTALACDEARRCVFADPITIGPLY</sequence>
<protein>
    <recommendedName>
        <fullName evidence="4">IgGFc-binding protein N-terminal domain-containing protein</fullName>
    </recommendedName>
</protein>
<proteinExistence type="predicted"/>
<gene>
    <name evidence="2" type="ORF">HS096_02075</name>
</gene>
<name>A0A928Y5I6_UNCKA</name>
<accession>A0A928Y5I6</accession>
<feature type="chain" id="PRO_5036951044" description="IgGFc-binding protein N-terminal domain-containing protein" evidence="1">
    <location>
        <begin position="26"/>
        <end position="360"/>
    </location>
</feature>